<dbReference type="Proteomes" id="UP000553766">
    <property type="component" value="Unassembled WGS sequence"/>
</dbReference>
<name>A0A840WMW3_9RHOB</name>
<feature type="transmembrane region" description="Helical" evidence="2">
    <location>
        <begin position="20"/>
        <end position="45"/>
    </location>
</feature>
<keyword evidence="4" id="KW-1185">Reference proteome</keyword>
<dbReference type="RefSeq" id="WP_184011996.1">
    <property type="nucleotide sequence ID" value="NZ_JACIJS010000007.1"/>
</dbReference>
<feature type="region of interest" description="Disordered" evidence="1">
    <location>
        <begin position="329"/>
        <end position="350"/>
    </location>
</feature>
<accession>A0A840WMW3</accession>
<protein>
    <submittedName>
        <fullName evidence="3">Uncharacterized protein YjbI with pentapeptide repeats</fullName>
    </submittedName>
</protein>
<feature type="compositionally biased region" description="Basic and acidic residues" evidence="1">
    <location>
        <begin position="336"/>
        <end position="350"/>
    </location>
</feature>
<reference evidence="3 4" key="1">
    <citation type="submission" date="2020-08" db="EMBL/GenBank/DDBJ databases">
        <title>Genomic Encyclopedia of Type Strains, Phase IV (KMG-IV): sequencing the most valuable type-strain genomes for metagenomic binning, comparative biology and taxonomic classification.</title>
        <authorList>
            <person name="Goeker M."/>
        </authorList>
    </citation>
    <scope>NUCLEOTIDE SEQUENCE [LARGE SCALE GENOMIC DNA]</scope>
    <source>
        <strain evidence="3 4">DSM 103377</strain>
    </source>
</reference>
<keyword evidence="2" id="KW-1133">Transmembrane helix</keyword>
<dbReference type="AlphaFoldDB" id="A0A840WMW3"/>
<organism evidence="3 4">
    <name type="scientific">Rubricella aquisinus</name>
    <dbReference type="NCBI Taxonomy" id="2028108"/>
    <lineage>
        <taxon>Bacteria</taxon>
        <taxon>Pseudomonadati</taxon>
        <taxon>Pseudomonadota</taxon>
        <taxon>Alphaproteobacteria</taxon>
        <taxon>Rhodobacterales</taxon>
        <taxon>Paracoccaceae</taxon>
        <taxon>Rubricella</taxon>
    </lineage>
</organism>
<sequence>MTFREWVGLDKPFKYENAKWLGPICAVVVGIALIASIGTLSIRAFELAFEAEAEMRAVVYLLVAIIGFPLLIWRSVVAQKSANIAEQGNITTQFTKAVEQLGAEKTVKRRVWEPEYVSDTAEGNRTVRVDEHGREIGLWVFKEETVPNLEVRLGAIYLLEKIARDHLEMHISVMELLCAYVRENAALNSQYAEDFKERSPRVDIQSVLTVIGRRNATQLAHENSLRLIGKEIYFDFSMSHLVKLKMSKGNFNFSNFEGARLNNSMIMGAKIENCWFFQSDLQNSFLEDAYCKQSLFSLANLENCYLGGAEMLTYPCLDKQQLSDAIGSDDTLLPEASERPPKWPTHKEQAREVWMKRTAATGLPTSK</sequence>
<gene>
    <name evidence="3" type="ORF">FHS89_002439</name>
</gene>
<dbReference type="Gene3D" id="2.160.20.80">
    <property type="entry name" value="E3 ubiquitin-protein ligase SopA"/>
    <property type="match status" value="1"/>
</dbReference>
<dbReference type="EMBL" id="JACIJS010000007">
    <property type="protein sequence ID" value="MBB5516408.1"/>
    <property type="molecule type" value="Genomic_DNA"/>
</dbReference>
<dbReference type="SUPFAM" id="SSF141571">
    <property type="entry name" value="Pentapeptide repeat-like"/>
    <property type="match status" value="1"/>
</dbReference>
<keyword evidence="2" id="KW-0812">Transmembrane</keyword>
<comment type="caution">
    <text evidence="3">The sequence shown here is derived from an EMBL/GenBank/DDBJ whole genome shotgun (WGS) entry which is preliminary data.</text>
</comment>
<dbReference type="InterPro" id="IPR001646">
    <property type="entry name" value="5peptide_repeat"/>
</dbReference>
<keyword evidence="2" id="KW-0472">Membrane</keyword>
<dbReference type="Pfam" id="PF00805">
    <property type="entry name" value="Pentapeptide"/>
    <property type="match status" value="1"/>
</dbReference>
<proteinExistence type="predicted"/>
<evidence type="ECO:0000313" key="3">
    <source>
        <dbReference type="EMBL" id="MBB5516408.1"/>
    </source>
</evidence>
<feature type="transmembrane region" description="Helical" evidence="2">
    <location>
        <begin position="57"/>
        <end position="76"/>
    </location>
</feature>
<evidence type="ECO:0000256" key="2">
    <source>
        <dbReference type="SAM" id="Phobius"/>
    </source>
</evidence>
<evidence type="ECO:0000313" key="4">
    <source>
        <dbReference type="Proteomes" id="UP000553766"/>
    </source>
</evidence>
<evidence type="ECO:0000256" key="1">
    <source>
        <dbReference type="SAM" id="MobiDB-lite"/>
    </source>
</evidence>